<sequence>YIYSRINLAEKAMKRTAMHKKKTLEIQRRKTAKDALGQLPGSRPGTPGQPAAPVVPDSQVFTEKWAACGDDANSKLNAIFEMLVKTSRGIDNIKEDMAHSAAMQSAKDEAQDEVMQMEFDSYDRKLARVLKSKDLSEAINMVEAQMKGIESNMKRMVLENRRSITETVDDELERVLGQVKGVIDATAEQDKLFEERVKRLLEKEMSAPTGAHTKETVIIQQQKEREQIQDMGAINKLKATVQKMELEHTKSMNLLERLSEQCEVASERAKSSEEKAASMEGMIQQTQEALTNDFNAELLNQVAAIEATMGENKTQYDTLMQEQQASSEEQMQTQLAIMSGKLKLEIEKSADGGAEELKALVASTETQMKAMEVRQEAHIKEVVDAAEQEQHGDELHELEVFREDIKVLKQQIEDLKTGHTESASAILEETKKAEDKMKRQSMAQVQLVSNQMTSKNQEFTNRVDEANLAINTQSVVVKEMRGNFDAAVEKLQSQLTALSTKTSETTQTLQEQHLTTKQKLQSHMSEMDEKIKDTEKNLEDEVQNFNDENFSLQGALTDLNDDLNKLATRDKMWDVMESKLQNHVLTLSKECTKLEETVSSSKPTLLSEELQRYLAGNTQRIAKLVCTKADFEVIRKIVMSNDPTTVDWDEDVNKLRARYRNEFLVQVKDAAAKKHPITDLLIDEAREKFMVKLDMAIKVAMSKFARVQIGATMLGRRQLVPTCMACDRPFNTNGEKSSEKGDTRGVSRDTLPARQDDDDSIASYTSMTQGTRNSNNAGNVVPFGVDQRKLDKFVFRAGFKIPKHVSSPLEVGGAACGFDDDGSVGSMSSIGTMGSRPHTTAVGGRKGGRYGSPKKMQGSASGPIESQAHEHALDGGVLPPVRQGTSPGGFRK</sequence>
<feature type="coiled-coil region" evidence="1">
    <location>
        <begin position="241"/>
        <end position="289"/>
    </location>
</feature>
<feature type="compositionally biased region" description="Polar residues" evidence="2">
    <location>
        <begin position="762"/>
        <end position="778"/>
    </location>
</feature>
<evidence type="ECO:0000256" key="2">
    <source>
        <dbReference type="SAM" id="MobiDB-lite"/>
    </source>
</evidence>
<evidence type="ECO:0000313" key="3">
    <source>
        <dbReference type="EMBL" id="GMI38700.1"/>
    </source>
</evidence>
<dbReference type="EMBL" id="BRYB01002047">
    <property type="protein sequence ID" value="GMI38700.1"/>
    <property type="molecule type" value="Genomic_DNA"/>
</dbReference>
<proteinExistence type="predicted"/>
<dbReference type="Proteomes" id="UP001165060">
    <property type="component" value="Unassembled WGS sequence"/>
</dbReference>
<feature type="compositionally biased region" description="Basic and acidic residues" evidence="2">
    <location>
        <begin position="736"/>
        <end position="747"/>
    </location>
</feature>
<feature type="region of interest" description="Disordered" evidence="2">
    <location>
        <begin position="827"/>
        <end position="892"/>
    </location>
</feature>
<keyword evidence="4" id="KW-1185">Reference proteome</keyword>
<feature type="coiled-coil region" evidence="1">
    <location>
        <begin position="517"/>
        <end position="548"/>
    </location>
</feature>
<organism evidence="3 4">
    <name type="scientific">Tetraparma gracilis</name>
    <dbReference type="NCBI Taxonomy" id="2962635"/>
    <lineage>
        <taxon>Eukaryota</taxon>
        <taxon>Sar</taxon>
        <taxon>Stramenopiles</taxon>
        <taxon>Ochrophyta</taxon>
        <taxon>Bolidophyceae</taxon>
        <taxon>Parmales</taxon>
        <taxon>Triparmaceae</taxon>
        <taxon>Tetraparma</taxon>
    </lineage>
</organism>
<name>A0ABQ6N373_9STRA</name>
<comment type="caution">
    <text evidence="3">The sequence shown here is derived from an EMBL/GenBank/DDBJ whole genome shotgun (WGS) entry which is preliminary data.</text>
</comment>
<feature type="non-terminal residue" evidence="3">
    <location>
        <position position="1"/>
    </location>
</feature>
<evidence type="ECO:0000313" key="4">
    <source>
        <dbReference type="Proteomes" id="UP001165060"/>
    </source>
</evidence>
<gene>
    <name evidence="3" type="ORF">TeGR_g8758</name>
</gene>
<protein>
    <submittedName>
        <fullName evidence="3">Uncharacterized protein</fullName>
    </submittedName>
</protein>
<reference evidence="3 4" key="1">
    <citation type="journal article" date="2023" name="Commun. Biol.">
        <title>Genome analysis of Parmales, the sister group of diatoms, reveals the evolutionary specialization of diatoms from phago-mixotrophs to photoautotrophs.</title>
        <authorList>
            <person name="Ban H."/>
            <person name="Sato S."/>
            <person name="Yoshikawa S."/>
            <person name="Yamada K."/>
            <person name="Nakamura Y."/>
            <person name="Ichinomiya M."/>
            <person name="Sato N."/>
            <person name="Blanc-Mathieu R."/>
            <person name="Endo H."/>
            <person name="Kuwata A."/>
            <person name="Ogata H."/>
        </authorList>
    </citation>
    <scope>NUCLEOTIDE SEQUENCE [LARGE SCALE GENOMIC DNA]</scope>
</reference>
<feature type="region of interest" description="Disordered" evidence="2">
    <location>
        <begin position="730"/>
        <end position="781"/>
    </location>
</feature>
<keyword evidence="1" id="KW-0175">Coiled coil</keyword>
<accession>A0ABQ6N373</accession>
<evidence type="ECO:0000256" key="1">
    <source>
        <dbReference type="SAM" id="Coils"/>
    </source>
</evidence>